<dbReference type="OrthoDB" id="10424742at2759"/>
<evidence type="ECO:0000313" key="3">
    <source>
        <dbReference type="Proteomes" id="UP000887013"/>
    </source>
</evidence>
<keyword evidence="1" id="KW-1133">Transmembrane helix</keyword>
<evidence type="ECO:0000313" key="2">
    <source>
        <dbReference type="EMBL" id="GFS35567.1"/>
    </source>
</evidence>
<comment type="caution">
    <text evidence="2">The sequence shown here is derived from an EMBL/GenBank/DDBJ whole genome shotgun (WGS) entry which is preliminary data.</text>
</comment>
<dbReference type="Proteomes" id="UP000887013">
    <property type="component" value="Unassembled WGS sequence"/>
</dbReference>
<sequence length="124" mass="14020">MINTSLDVMLKRKIAEVVDLHKLRRVFCTLQHIVSEASKIFSAHCFIWIMRIVIRCCLSALHLSTQQWSDGIFVIHLIAVIVTDVTYDISHLLIMCLYAGRIEKSKSAIMAPLIGLCGFNHAPI</sequence>
<keyword evidence="1" id="KW-0812">Transmembrane</keyword>
<evidence type="ECO:0000256" key="1">
    <source>
        <dbReference type="SAM" id="Phobius"/>
    </source>
</evidence>
<proteinExistence type="predicted"/>
<gene>
    <name evidence="2" type="ORF">NPIL_476571</name>
</gene>
<feature type="transmembrane region" description="Helical" evidence="1">
    <location>
        <begin position="73"/>
        <end position="100"/>
    </location>
</feature>
<dbReference type="AlphaFoldDB" id="A0A8X6J4Y8"/>
<reference evidence="2" key="1">
    <citation type="submission" date="2020-08" db="EMBL/GenBank/DDBJ databases">
        <title>Multicomponent nature underlies the extraordinary mechanical properties of spider dragline silk.</title>
        <authorList>
            <person name="Kono N."/>
            <person name="Nakamura H."/>
            <person name="Mori M."/>
            <person name="Yoshida Y."/>
            <person name="Ohtoshi R."/>
            <person name="Malay A.D."/>
            <person name="Moran D.A.P."/>
            <person name="Tomita M."/>
            <person name="Numata K."/>
            <person name="Arakawa K."/>
        </authorList>
    </citation>
    <scope>NUCLEOTIDE SEQUENCE</scope>
</reference>
<dbReference type="EMBL" id="BMAW01088615">
    <property type="protein sequence ID" value="GFS35567.1"/>
    <property type="molecule type" value="Genomic_DNA"/>
</dbReference>
<name>A0A8X6J4Y8_NEPPI</name>
<protein>
    <submittedName>
        <fullName evidence="2">Uncharacterized protein</fullName>
    </submittedName>
</protein>
<keyword evidence="1" id="KW-0472">Membrane</keyword>
<feature type="transmembrane region" description="Helical" evidence="1">
    <location>
        <begin position="40"/>
        <end position="61"/>
    </location>
</feature>
<organism evidence="2 3">
    <name type="scientific">Nephila pilipes</name>
    <name type="common">Giant wood spider</name>
    <name type="synonym">Nephila maculata</name>
    <dbReference type="NCBI Taxonomy" id="299642"/>
    <lineage>
        <taxon>Eukaryota</taxon>
        <taxon>Metazoa</taxon>
        <taxon>Ecdysozoa</taxon>
        <taxon>Arthropoda</taxon>
        <taxon>Chelicerata</taxon>
        <taxon>Arachnida</taxon>
        <taxon>Araneae</taxon>
        <taxon>Araneomorphae</taxon>
        <taxon>Entelegynae</taxon>
        <taxon>Araneoidea</taxon>
        <taxon>Nephilidae</taxon>
        <taxon>Nephila</taxon>
    </lineage>
</organism>
<keyword evidence="3" id="KW-1185">Reference proteome</keyword>
<accession>A0A8X6J4Y8</accession>